<dbReference type="Pfam" id="PF05346">
    <property type="entry name" value="DUF747"/>
    <property type="match status" value="1"/>
</dbReference>
<dbReference type="Proteomes" id="UP001141327">
    <property type="component" value="Unassembled WGS sequence"/>
</dbReference>
<evidence type="ECO:0000256" key="6">
    <source>
        <dbReference type="SAM" id="MobiDB-lite"/>
    </source>
</evidence>
<dbReference type="InterPro" id="IPR008010">
    <property type="entry name" value="Tatp1"/>
</dbReference>
<feature type="compositionally biased region" description="Polar residues" evidence="6">
    <location>
        <begin position="23"/>
        <end position="33"/>
    </location>
</feature>
<gene>
    <name evidence="8" type="ORF">PAPYR_2323</name>
</gene>
<evidence type="ECO:0000313" key="8">
    <source>
        <dbReference type="EMBL" id="KAJ4461285.1"/>
    </source>
</evidence>
<feature type="transmembrane region" description="Helical" evidence="7">
    <location>
        <begin position="390"/>
        <end position="411"/>
    </location>
</feature>
<feature type="compositionally biased region" description="Pro residues" evidence="6">
    <location>
        <begin position="365"/>
        <end position="374"/>
    </location>
</feature>
<comment type="similarity">
    <text evidence="2">Belongs to the TAPT1 family.</text>
</comment>
<evidence type="ECO:0000313" key="9">
    <source>
        <dbReference type="Proteomes" id="UP001141327"/>
    </source>
</evidence>
<feature type="region of interest" description="Disordered" evidence="6">
    <location>
        <begin position="359"/>
        <end position="387"/>
    </location>
</feature>
<evidence type="ECO:0000256" key="3">
    <source>
        <dbReference type="ARBA" id="ARBA00022692"/>
    </source>
</evidence>
<keyword evidence="9" id="KW-1185">Reference proteome</keyword>
<accession>A0ABQ8UUQ8</accession>
<feature type="compositionally biased region" description="Pro residues" evidence="6">
    <location>
        <begin position="192"/>
        <end position="203"/>
    </location>
</feature>
<name>A0ABQ8UUQ8_9EUKA</name>
<evidence type="ECO:0000256" key="7">
    <source>
        <dbReference type="SAM" id="Phobius"/>
    </source>
</evidence>
<keyword evidence="5 7" id="KW-0472">Membrane</keyword>
<protein>
    <submittedName>
        <fullName evidence="8">Endoplasmic reticulum membrane protein 65</fullName>
    </submittedName>
</protein>
<keyword evidence="4 7" id="KW-1133">Transmembrane helix</keyword>
<comment type="caution">
    <text evidence="8">The sequence shown here is derived from an EMBL/GenBank/DDBJ whole genome shotgun (WGS) entry which is preliminary data.</text>
</comment>
<evidence type="ECO:0000256" key="2">
    <source>
        <dbReference type="ARBA" id="ARBA00008803"/>
    </source>
</evidence>
<feature type="region of interest" description="Disordered" evidence="6">
    <location>
        <begin position="12"/>
        <end position="33"/>
    </location>
</feature>
<sequence length="645" mass="69866">MGAFWTFLRDQFGENDSDDSSDRGATSSSPENPAVSTEFLEYVVPRNLEKFLWFGFTICLDSFLFFFTVLPIRIVLAIFRGFRVGFRRTLANPTLRADIVRACVFVVVLGSMFLLDLSSIYHSIRGQSFMKFYFLYNTIELLEKLVASFEQDLLDAVFQAAALPPRFSRHRTPGPSPSPSASPSGPLSAVPSSPPGDPAPPSPEAFSPQPDRANPISAQAAVAECQAECPGGSSPTGAPEDATVERRLSPQPDDACGDPVSSPPPPPASPLADPQPPQSAGGADMPPSTQLPQTDWAPEASPSPPPPSGSPGGGGELRAGSGEGVEDGSCGRHQRSASVLSGLLQPRHLLQQRLYREYCDSLPPSGQPSTPPAPGREDPASATPRTGPPLVRTAIMALVYSALHATLLLYQLCTLHVAFNSSSSVVFSLILSNQLVQVRQALFRRFAPETLFQIACSDVVERFTLLLYLLLIGINSFTDEHDSSALFPLLDRVFTYALVFALTECAVDWVKHVAVVKHNNTEPNVYKRFGDILGRDLLFPKGGRPTPPFDRTNEVARRVGFLPIPLACMAIRVLFHTVDAFSWATWGPWAVLGLVGLCLVALKVLMSILFMAYTCIRFGLHGPVPGASPPTWAYGRQPMIDPRPL</sequence>
<evidence type="ECO:0000256" key="4">
    <source>
        <dbReference type="ARBA" id="ARBA00022989"/>
    </source>
</evidence>
<keyword evidence="3 7" id="KW-0812">Transmembrane</keyword>
<feature type="region of interest" description="Disordered" evidence="6">
    <location>
        <begin position="167"/>
        <end position="334"/>
    </location>
</feature>
<dbReference type="EMBL" id="JAPMOS010000008">
    <property type="protein sequence ID" value="KAJ4461285.1"/>
    <property type="molecule type" value="Genomic_DNA"/>
</dbReference>
<organism evidence="8 9">
    <name type="scientific">Paratrimastix pyriformis</name>
    <dbReference type="NCBI Taxonomy" id="342808"/>
    <lineage>
        <taxon>Eukaryota</taxon>
        <taxon>Metamonada</taxon>
        <taxon>Preaxostyla</taxon>
        <taxon>Paratrimastigidae</taxon>
        <taxon>Paratrimastix</taxon>
    </lineage>
</organism>
<feature type="compositionally biased region" description="Pro residues" evidence="6">
    <location>
        <begin position="261"/>
        <end position="277"/>
    </location>
</feature>
<feature type="transmembrane region" description="Helical" evidence="7">
    <location>
        <begin position="590"/>
        <end position="613"/>
    </location>
</feature>
<evidence type="ECO:0000256" key="5">
    <source>
        <dbReference type="ARBA" id="ARBA00023136"/>
    </source>
</evidence>
<feature type="transmembrane region" description="Helical" evidence="7">
    <location>
        <begin position="559"/>
        <end position="578"/>
    </location>
</feature>
<dbReference type="PANTHER" id="PTHR13317">
    <property type="entry name" value="TRANSMEMBRANE ANTERIOR POSTERIOR TRANSFORMATION PROTEIN 1 HOMOLOG"/>
    <property type="match status" value="1"/>
</dbReference>
<feature type="compositionally biased region" description="Low complexity" evidence="6">
    <location>
        <begin position="181"/>
        <end position="191"/>
    </location>
</feature>
<feature type="compositionally biased region" description="Low complexity" evidence="6">
    <location>
        <begin position="218"/>
        <end position="229"/>
    </location>
</feature>
<feature type="transmembrane region" description="Helical" evidence="7">
    <location>
        <begin position="51"/>
        <end position="79"/>
    </location>
</feature>
<reference evidence="8" key="1">
    <citation type="journal article" date="2022" name="bioRxiv">
        <title>Genomics of Preaxostyla Flagellates Illuminates Evolutionary Transitions and the Path Towards Mitochondrial Loss.</title>
        <authorList>
            <person name="Novak L.V.F."/>
            <person name="Treitli S.C."/>
            <person name="Pyrih J."/>
            <person name="Halakuc P."/>
            <person name="Pipaliya S.V."/>
            <person name="Vacek V."/>
            <person name="Brzon O."/>
            <person name="Soukal P."/>
            <person name="Eme L."/>
            <person name="Dacks J.B."/>
            <person name="Karnkowska A."/>
            <person name="Elias M."/>
            <person name="Hampl V."/>
        </authorList>
    </citation>
    <scope>NUCLEOTIDE SEQUENCE</scope>
    <source>
        <strain evidence="8">RCP-MX</strain>
    </source>
</reference>
<feature type="compositionally biased region" description="Gly residues" evidence="6">
    <location>
        <begin position="310"/>
        <end position="323"/>
    </location>
</feature>
<feature type="transmembrane region" description="Helical" evidence="7">
    <location>
        <begin position="99"/>
        <end position="121"/>
    </location>
</feature>
<evidence type="ECO:0000256" key="1">
    <source>
        <dbReference type="ARBA" id="ARBA00004141"/>
    </source>
</evidence>
<comment type="subcellular location">
    <subcellularLocation>
        <location evidence="1">Membrane</location>
        <topology evidence="1">Multi-pass membrane protein</topology>
    </subcellularLocation>
</comment>
<proteinExistence type="inferred from homology"/>
<dbReference type="PANTHER" id="PTHR13317:SF4">
    <property type="entry name" value="TRANSMEMBRANE ANTERIOR POSTERIOR TRANSFORMATION PROTEIN 1 HOMOLOG"/>
    <property type="match status" value="1"/>
</dbReference>